<dbReference type="Gene3D" id="3.40.50.1970">
    <property type="match status" value="1"/>
</dbReference>
<dbReference type="GO" id="GO:0046872">
    <property type="term" value="F:metal ion binding"/>
    <property type="evidence" value="ECO:0007669"/>
    <property type="project" value="InterPro"/>
</dbReference>
<dbReference type="CDD" id="cd17814">
    <property type="entry name" value="Fe-ADH-like"/>
    <property type="match status" value="1"/>
</dbReference>
<dbReference type="PROSITE" id="PS00060">
    <property type="entry name" value="ADH_IRON_2"/>
    <property type="match status" value="1"/>
</dbReference>
<evidence type="ECO:0000313" key="8">
    <source>
        <dbReference type="Proteomes" id="UP000006365"/>
    </source>
</evidence>
<dbReference type="InterPro" id="IPR056798">
    <property type="entry name" value="ADH_Fe_C"/>
</dbReference>
<dbReference type="Proteomes" id="UP000006365">
    <property type="component" value="Chromosome"/>
</dbReference>
<dbReference type="FunFam" id="3.40.50.1970:FF:000003">
    <property type="entry name" value="Alcohol dehydrogenase, iron-containing"/>
    <property type="match status" value="1"/>
</dbReference>
<sequence>MLTELNIRKFLAPEIVFGDGAIELLGRYALNFGASRVFVVTDAGIAQAGLVERAIQILQSSGVQAVVYDRVSANPRDFEVMEAAALYRESGCDIIVALGGGSPMDCAKGVSIVSANDRHVLDFQGVDNVEVPGPPLICIPTTSGSSADVSQFAIINNSQEQVKVAIISKTMVPDLALLDPGLTLSMDRHLTLCTGVDALVHAIEAYVSSASSPLTDLHALEAIRLIRRFLPQVVERLDDIDLREQVMLASLEAGLAFSNASLGAVHAMAHSLGGLLDLPHGECNALLLDAVIAFNYSAAPERYDRIGEIFGVQTNGLTEQERRQGLLQAIRSFKRDLGLEPGLGIRGVRREDISVLARKAVADPCVATNPKRIQLRDIEEIYGEAF</sequence>
<dbReference type="RefSeq" id="WP_015723558.1">
    <property type="nucleotide sequence ID" value="NC_014972.1"/>
</dbReference>
<dbReference type="NCBIfam" id="NF041833">
    <property type="entry name" value="Fe_ADH_ErcA"/>
    <property type="match status" value="1"/>
</dbReference>
<evidence type="ECO:0000256" key="3">
    <source>
        <dbReference type="ARBA" id="ARBA00023002"/>
    </source>
</evidence>
<feature type="domain" description="Alcohol dehydrogenase iron-type/glycerol dehydrogenase GldA" evidence="5">
    <location>
        <begin position="13"/>
        <end position="180"/>
    </location>
</feature>
<protein>
    <submittedName>
        <fullName evidence="7">Iron-containing alcohol dehydrogenase</fullName>
    </submittedName>
</protein>
<name>A0A7U3YKE6_DESPD</name>
<accession>A0A7U3YKE6</accession>
<dbReference type="AlphaFoldDB" id="A0A7U3YKE6"/>
<dbReference type="EMBL" id="CP002364">
    <property type="protein sequence ID" value="ADW17014.1"/>
    <property type="molecule type" value="Genomic_DNA"/>
</dbReference>
<evidence type="ECO:0000256" key="2">
    <source>
        <dbReference type="ARBA" id="ARBA00007358"/>
    </source>
</evidence>
<dbReference type="InterPro" id="IPR039697">
    <property type="entry name" value="Alcohol_dehydrogenase_Fe"/>
</dbReference>
<proteinExistence type="inferred from homology"/>
<dbReference type="Pfam" id="PF00465">
    <property type="entry name" value="Fe-ADH"/>
    <property type="match status" value="1"/>
</dbReference>
<dbReference type="Pfam" id="PF25137">
    <property type="entry name" value="ADH_Fe_C"/>
    <property type="match status" value="1"/>
</dbReference>
<organism evidence="7 8">
    <name type="scientific">Desulfobulbus propionicus (strain ATCC 33891 / DSM 2032 / VKM B-1956 / 1pr3)</name>
    <dbReference type="NCBI Taxonomy" id="577650"/>
    <lineage>
        <taxon>Bacteria</taxon>
        <taxon>Pseudomonadati</taxon>
        <taxon>Thermodesulfobacteriota</taxon>
        <taxon>Desulfobulbia</taxon>
        <taxon>Desulfobulbales</taxon>
        <taxon>Desulfobulbaceae</taxon>
        <taxon>Desulfobulbus</taxon>
    </lineage>
</organism>
<evidence type="ECO:0000259" key="5">
    <source>
        <dbReference type="Pfam" id="PF00465"/>
    </source>
</evidence>
<evidence type="ECO:0000259" key="6">
    <source>
        <dbReference type="Pfam" id="PF25137"/>
    </source>
</evidence>
<dbReference type="Gene3D" id="1.20.1090.10">
    <property type="entry name" value="Dehydroquinate synthase-like - alpha domain"/>
    <property type="match status" value="1"/>
</dbReference>
<dbReference type="GO" id="GO:0004022">
    <property type="term" value="F:alcohol dehydrogenase (NAD+) activity"/>
    <property type="evidence" value="ECO:0007669"/>
    <property type="project" value="TreeGrafter"/>
</dbReference>
<keyword evidence="8" id="KW-1185">Reference proteome</keyword>
<evidence type="ECO:0000313" key="7">
    <source>
        <dbReference type="EMBL" id="ADW17014.1"/>
    </source>
</evidence>
<dbReference type="PANTHER" id="PTHR11496:SF102">
    <property type="entry name" value="ALCOHOL DEHYDROGENASE 4"/>
    <property type="match status" value="1"/>
</dbReference>
<reference evidence="7 8" key="1">
    <citation type="journal article" date="2011" name="Stand. Genomic Sci.">
        <title>Complete genome sequence of Desulfobulbus propionicus type strain (1pr3).</title>
        <authorList>
            <person name="Pagani I."/>
            <person name="Lapidus A."/>
            <person name="Nolan M."/>
            <person name="Lucas S."/>
            <person name="Hammon N."/>
            <person name="Deshpande S."/>
            <person name="Cheng J.F."/>
            <person name="Chertkov O."/>
            <person name="Davenport K."/>
            <person name="Tapia R."/>
            <person name="Han C."/>
            <person name="Goodwin L."/>
            <person name="Pitluck S."/>
            <person name="Liolios K."/>
            <person name="Mavromatis K."/>
            <person name="Ivanova N."/>
            <person name="Mikhailova N."/>
            <person name="Pati A."/>
            <person name="Chen A."/>
            <person name="Palaniappan K."/>
            <person name="Land M."/>
            <person name="Hauser L."/>
            <person name="Chang Y.J."/>
            <person name="Jeffries C.D."/>
            <person name="Detter J.C."/>
            <person name="Brambilla E."/>
            <person name="Kannan K.P."/>
            <person name="Djao O.D."/>
            <person name="Rohde M."/>
            <person name="Pukall R."/>
            <person name="Spring S."/>
            <person name="Goker M."/>
            <person name="Sikorski J."/>
            <person name="Woyke T."/>
            <person name="Bristow J."/>
            <person name="Eisen J.A."/>
            <person name="Markowitz V."/>
            <person name="Hugenholtz P."/>
            <person name="Kyrpides N.C."/>
            <person name="Klenk H.P."/>
        </authorList>
    </citation>
    <scope>NUCLEOTIDE SEQUENCE [LARGE SCALE GENOMIC DNA]</scope>
    <source>
        <strain evidence="8">ATCC 33891 / DSM 2032 / 1pr3</strain>
    </source>
</reference>
<dbReference type="PANTHER" id="PTHR11496">
    <property type="entry name" value="ALCOHOL DEHYDROGENASE"/>
    <property type="match status" value="1"/>
</dbReference>
<comment type="similarity">
    <text evidence="2">Belongs to the iron-containing alcohol dehydrogenase family.</text>
</comment>
<evidence type="ECO:0000256" key="4">
    <source>
        <dbReference type="ARBA" id="ARBA00023027"/>
    </source>
</evidence>
<feature type="domain" description="Fe-containing alcohol dehydrogenase-like C-terminal" evidence="6">
    <location>
        <begin position="192"/>
        <end position="385"/>
    </location>
</feature>
<gene>
    <name evidence="7" type="ordered locus">Despr_0840</name>
</gene>
<dbReference type="KEGG" id="dpr:Despr_0840"/>
<dbReference type="FunFam" id="1.20.1090.10:FF:000001">
    <property type="entry name" value="Aldehyde-alcohol dehydrogenase"/>
    <property type="match status" value="1"/>
</dbReference>
<keyword evidence="4" id="KW-0520">NAD</keyword>
<dbReference type="SUPFAM" id="SSF56796">
    <property type="entry name" value="Dehydroquinate synthase-like"/>
    <property type="match status" value="1"/>
</dbReference>
<dbReference type="InterPro" id="IPR018211">
    <property type="entry name" value="ADH_Fe_CS"/>
</dbReference>
<dbReference type="InterPro" id="IPR001670">
    <property type="entry name" value="ADH_Fe/GldA"/>
</dbReference>
<keyword evidence="3" id="KW-0560">Oxidoreductase</keyword>
<comment type="cofactor">
    <cofactor evidence="1">
        <name>Fe cation</name>
        <dbReference type="ChEBI" id="CHEBI:24875"/>
    </cofactor>
</comment>
<evidence type="ECO:0000256" key="1">
    <source>
        <dbReference type="ARBA" id="ARBA00001962"/>
    </source>
</evidence>